<evidence type="ECO:0000256" key="7">
    <source>
        <dbReference type="ARBA" id="ARBA00049203"/>
    </source>
</evidence>
<comment type="caution">
    <text evidence="10">The sequence shown here is derived from an EMBL/GenBank/DDBJ whole genome shotgun (WGS) entry which is preliminary data.</text>
</comment>
<dbReference type="InterPro" id="IPR000073">
    <property type="entry name" value="AB_hydrolase_1"/>
</dbReference>
<evidence type="ECO:0000259" key="9">
    <source>
        <dbReference type="Pfam" id="PF12697"/>
    </source>
</evidence>
<reference evidence="10 11" key="1">
    <citation type="journal article" date="2016" name="Front. Microbiol.">
        <title>Genome and transcriptome sequences reveal the specific parasitism of the nematophagous Purpureocillium lilacinum 36-1.</title>
        <authorList>
            <person name="Xie J."/>
            <person name="Li S."/>
            <person name="Mo C."/>
            <person name="Xiao X."/>
            <person name="Peng D."/>
            <person name="Wang G."/>
            <person name="Xiao Y."/>
        </authorList>
    </citation>
    <scope>NUCLEOTIDE SEQUENCE [LARGE SCALE GENOMIC DNA]</scope>
    <source>
        <strain evidence="10 11">36-1</strain>
    </source>
</reference>
<protein>
    <recommendedName>
        <fullName evidence="3">Protein phosphatase methylesterase 1</fullName>
        <ecNumber evidence="2">3.1.1.89</ecNumber>
    </recommendedName>
</protein>
<comment type="function">
    <text evidence="6">Demethylates proteins that have been reversibly carboxymethylated. Demethylates the phosphatase PP2A catalytic subunit.</text>
</comment>
<dbReference type="Gene3D" id="3.40.50.1820">
    <property type="entry name" value="alpha/beta hydrolase"/>
    <property type="match status" value="1"/>
</dbReference>
<dbReference type="AlphaFoldDB" id="A0A2U3DWP1"/>
<name>A0A2U3DWP1_PURLI</name>
<comment type="catalytic activity">
    <reaction evidence="7">
        <text>[phosphatase 2A protein]-C-terminal L-leucine methyl ester + H2O = [phosphatase 2A protein]-C-terminal L-leucine + methanol + H(+)</text>
        <dbReference type="Rhea" id="RHEA:48548"/>
        <dbReference type="Rhea" id="RHEA-COMP:12134"/>
        <dbReference type="Rhea" id="RHEA-COMP:12135"/>
        <dbReference type="ChEBI" id="CHEBI:15377"/>
        <dbReference type="ChEBI" id="CHEBI:15378"/>
        <dbReference type="ChEBI" id="CHEBI:17790"/>
        <dbReference type="ChEBI" id="CHEBI:90516"/>
        <dbReference type="ChEBI" id="CHEBI:90517"/>
        <dbReference type="EC" id="3.1.1.89"/>
    </reaction>
</comment>
<dbReference type="InterPro" id="IPR016812">
    <property type="entry name" value="PPase_methylesterase_euk"/>
</dbReference>
<evidence type="ECO:0000313" key="11">
    <source>
        <dbReference type="Proteomes" id="UP000245956"/>
    </source>
</evidence>
<dbReference type="EMBL" id="LCWV01000023">
    <property type="protein sequence ID" value="PWI66669.1"/>
    <property type="molecule type" value="Genomic_DNA"/>
</dbReference>
<feature type="compositionally biased region" description="Acidic residues" evidence="8">
    <location>
        <begin position="24"/>
        <end position="33"/>
    </location>
</feature>
<dbReference type="Proteomes" id="UP000245956">
    <property type="component" value="Unassembled WGS sequence"/>
</dbReference>
<dbReference type="GO" id="GO:0051723">
    <property type="term" value="F:protein methylesterase activity"/>
    <property type="evidence" value="ECO:0007669"/>
    <property type="project" value="UniProtKB-EC"/>
</dbReference>
<evidence type="ECO:0000256" key="2">
    <source>
        <dbReference type="ARBA" id="ARBA00013111"/>
    </source>
</evidence>
<organism evidence="10 11">
    <name type="scientific">Purpureocillium lilacinum</name>
    <name type="common">Paecilomyces lilacinus</name>
    <dbReference type="NCBI Taxonomy" id="33203"/>
    <lineage>
        <taxon>Eukaryota</taxon>
        <taxon>Fungi</taxon>
        <taxon>Dikarya</taxon>
        <taxon>Ascomycota</taxon>
        <taxon>Pezizomycotina</taxon>
        <taxon>Sordariomycetes</taxon>
        <taxon>Hypocreomycetidae</taxon>
        <taxon>Hypocreales</taxon>
        <taxon>Ophiocordycipitaceae</taxon>
        <taxon>Purpureocillium</taxon>
    </lineage>
</organism>
<feature type="region of interest" description="Disordered" evidence="8">
    <location>
        <begin position="692"/>
        <end position="714"/>
    </location>
</feature>
<dbReference type="EC" id="3.1.1.89" evidence="2"/>
<dbReference type="SUPFAM" id="SSF53474">
    <property type="entry name" value="alpha/beta-Hydrolases"/>
    <property type="match status" value="1"/>
</dbReference>
<dbReference type="PANTHER" id="PTHR14189:SF0">
    <property type="entry name" value="PROTEIN PHOSPHATASE METHYLESTERASE 1"/>
    <property type="match status" value="1"/>
</dbReference>
<gene>
    <name evidence="10" type="ORF">PCL_04807</name>
</gene>
<evidence type="ECO:0000256" key="4">
    <source>
        <dbReference type="ARBA" id="ARBA00022487"/>
    </source>
</evidence>
<evidence type="ECO:0000256" key="3">
    <source>
        <dbReference type="ARBA" id="ARBA00020672"/>
    </source>
</evidence>
<evidence type="ECO:0000256" key="6">
    <source>
        <dbReference type="ARBA" id="ARBA00024741"/>
    </source>
</evidence>
<comment type="similarity">
    <text evidence="1">Belongs to the AB hydrolase superfamily.</text>
</comment>
<accession>A0A2U3DWP1</accession>
<feature type="compositionally biased region" description="Polar residues" evidence="8">
    <location>
        <begin position="54"/>
        <end position="63"/>
    </location>
</feature>
<keyword evidence="4" id="KW-0719">Serine esterase</keyword>
<evidence type="ECO:0000256" key="8">
    <source>
        <dbReference type="SAM" id="MobiDB-lite"/>
    </source>
</evidence>
<evidence type="ECO:0000313" key="10">
    <source>
        <dbReference type="EMBL" id="PWI66669.1"/>
    </source>
</evidence>
<feature type="region of interest" description="Disordered" evidence="8">
    <location>
        <begin position="19"/>
        <end position="63"/>
    </location>
</feature>
<dbReference type="InterPro" id="IPR029058">
    <property type="entry name" value="AB_hydrolase_fold"/>
</dbReference>
<dbReference type="PANTHER" id="PTHR14189">
    <property type="entry name" value="PROTEIN PHOSPHATASE METHYLESTERASE-1 RELATED"/>
    <property type="match status" value="1"/>
</dbReference>
<feature type="domain" description="AB hydrolase-1" evidence="9">
    <location>
        <begin position="117"/>
        <end position="368"/>
    </location>
</feature>
<dbReference type="Pfam" id="PF12697">
    <property type="entry name" value="Abhydrolase_6"/>
    <property type="match status" value="1"/>
</dbReference>
<evidence type="ECO:0000256" key="1">
    <source>
        <dbReference type="ARBA" id="ARBA00008645"/>
    </source>
</evidence>
<proteinExistence type="inferred from homology"/>
<keyword evidence="5" id="KW-0378">Hydrolase</keyword>
<dbReference type="FunFam" id="3.40.50.1820:FF:000186">
    <property type="entry name" value="Protein phosphatase methylesterase 1"/>
    <property type="match status" value="1"/>
</dbReference>
<evidence type="ECO:0000256" key="5">
    <source>
        <dbReference type="ARBA" id="ARBA00022801"/>
    </source>
</evidence>
<sequence length="813" mass="86807">MSDLQRAWARNKLGLAHEPFGGLAEEEEAEADQVPELPEHADDDSSSASSVSSTGTIIPTPSQKLFARPEGISRGRSLEPIPWTTYFERELYIEAEKEAGVTFHAYLTSPVDKGPLLVMHHGAGSSGLSFAVVGAEIRKRLPSAGILAVDCRGHGSTVSPEGAALDLRLQTLSSDLNFVIQSTKTRMGWERLPNVVLVGHSLGGAVVTDLAMTGKLGSDLLGYAVLDVVEGSAMDALQSMQTYLSTRPGGFASIQAGIDWHIRSRTIRSSISARASVPALLRLDEAEDQSRPWRWRTNLAATQPFWEGWFVGLSKKFLGAKGGKLLLLAGTDRLDTELTIGQMQGKYALQVFPEAGHFIHEDIPEQTAVSLVDFYRRNDRSALVLPPKVSDLLKQGKKSSSASYACKSLTYDVKHACRGTETRVAMEPQLGSCHPAHHELAGRYSAFIQESRHIKGVTWASSAAQGELCSSACACTNARTSRASGPPTAGDEASCSRLAVDGKLWPCLGSRSSAWTLLAGGWTQGRMVGWMAGKCGWAGPRGETRCGEHGEVTEGVVKKPGVINREKRIKVLTMAGIRSVGTVPGLWRPQIYTECPLPTTGWIWVPATAAAPARMFARIVRAGAASLNGQGIRHWHPLAAMVVGTWTNLQNTIDRFISGGRRDGCGQQTPLNLVPSLGAGGVDEQALGRSLEESIPPPLPEAGNHHHHHLTGGRPSLPILDEVEEGGAQSEAWPSLGALLSIDATAAAEEAHPGAGFLALDTGWSADGPGDVQAGRHLNDGMEVGRRAQDCPVEQLSWMDPGVARPSVASADT</sequence>